<keyword evidence="2" id="KW-0408">Iron</keyword>
<protein>
    <submittedName>
        <fullName evidence="5">(Fe-S)-binding protein</fullName>
    </submittedName>
</protein>
<dbReference type="PANTHER" id="PTHR43122">
    <property type="entry name" value="FERREDOXIN SUBUNIT OF PYRUVATE:FLAVODOXIN OXIDOREDUCTASE-RELATED"/>
    <property type="match status" value="1"/>
</dbReference>
<dbReference type="GO" id="GO:0046872">
    <property type="term" value="F:metal ion binding"/>
    <property type="evidence" value="ECO:0007669"/>
    <property type="project" value="UniProtKB-KW"/>
</dbReference>
<evidence type="ECO:0000259" key="4">
    <source>
        <dbReference type="PROSITE" id="PS51379"/>
    </source>
</evidence>
<keyword evidence="6" id="KW-1185">Reference proteome</keyword>
<dbReference type="STRING" id="1592317.DPF_1077"/>
<gene>
    <name evidence="5" type="ORF">DPF_1077</name>
</gene>
<dbReference type="GO" id="GO:0051536">
    <property type="term" value="F:iron-sulfur cluster binding"/>
    <property type="evidence" value="ECO:0007669"/>
    <property type="project" value="UniProtKB-KW"/>
</dbReference>
<dbReference type="AlphaFoldDB" id="A0A194AHX1"/>
<dbReference type="InterPro" id="IPR017900">
    <property type="entry name" value="4Fe4S_Fe_S_CS"/>
</dbReference>
<dbReference type="PROSITE" id="PS51379">
    <property type="entry name" value="4FE4S_FER_2"/>
    <property type="match status" value="2"/>
</dbReference>
<dbReference type="PROSITE" id="PS00198">
    <property type="entry name" value="4FE4S_FER_1"/>
    <property type="match status" value="1"/>
</dbReference>
<dbReference type="Gene3D" id="3.30.70.20">
    <property type="match status" value="1"/>
</dbReference>
<evidence type="ECO:0000313" key="5">
    <source>
        <dbReference type="EMBL" id="GAU08369.1"/>
    </source>
</evidence>
<feature type="domain" description="4Fe-4S ferredoxin-type" evidence="4">
    <location>
        <begin position="2"/>
        <end position="31"/>
    </location>
</feature>
<comment type="caution">
    <text evidence="5">The sequence shown here is derived from an EMBL/GenBank/DDBJ whole genome shotgun (WGS) entry which is preliminary data.</text>
</comment>
<keyword evidence="1" id="KW-0479">Metal-binding</keyword>
<dbReference type="OrthoDB" id="9804603at2"/>
<evidence type="ECO:0000256" key="2">
    <source>
        <dbReference type="ARBA" id="ARBA00023004"/>
    </source>
</evidence>
<organism evidence="5 6">
    <name type="scientific">Desulfoplanes formicivorans</name>
    <dbReference type="NCBI Taxonomy" id="1592317"/>
    <lineage>
        <taxon>Bacteria</taxon>
        <taxon>Pseudomonadati</taxon>
        <taxon>Thermodesulfobacteriota</taxon>
        <taxon>Desulfovibrionia</taxon>
        <taxon>Desulfovibrionales</taxon>
        <taxon>Desulfoplanaceae</taxon>
        <taxon>Desulfoplanes</taxon>
    </lineage>
</organism>
<evidence type="ECO:0000256" key="1">
    <source>
        <dbReference type="ARBA" id="ARBA00022723"/>
    </source>
</evidence>
<evidence type="ECO:0000256" key="3">
    <source>
        <dbReference type="ARBA" id="ARBA00023014"/>
    </source>
</evidence>
<evidence type="ECO:0000313" key="6">
    <source>
        <dbReference type="Proteomes" id="UP000095200"/>
    </source>
</evidence>
<proteinExistence type="predicted"/>
<dbReference type="Proteomes" id="UP000095200">
    <property type="component" value="Unassembled WGS sequence"/>
</dbReference>
<dbReference type="InterPro" id="IPR017896">
    <property type="entry name" value="4Fe4S_Fe-S-bd"/>
</dbReference>
<accession>A0A194AHX1</accession>
<dbReference type="EMBL" id="BDFE01000015">
    <property type="protein sequence ID" value="GAU08369.1"/>
    <property type="molecule type" value="Genomic_DNA"/>
</dbReference>
<sequence>MSRIVIQEDRCKGCLLCTQVCPTGIIVQSNRFNQQGYKVAEVPEDKMDLCKGCAFCAEICPDYAITVFRTRTSPTKGDAS</sequence>
<name>A0A194AHX1_9BACT</name>
<dbReference type="Pfam" id="PF13237">
    <property type="entry name" value="Fer4_10"/>
    <property type="match status" value="1"/>
</dbReference>
<dbReference type="RefSeq" id="WP_069857857.1">
    <property type="nucleotide sequence ID" value="NZ_BDFE01000015.1"/>
</dbReference>
<dbReference type="PANTHER" id="PTHR43122:SF2">
    <property type="entry name" value="FERREDOXIN SUBUNIT OF PYRUVATE:FLAVODOXIN OXIDOREDUCTASE"/>
    <property type="match status" value="1"/>
</dbReference>
<feature type="domain" description="4Fe-4S ferredoxin-type" evidence="4">
    <location>
        <begin position="40"/>
        <end position="70"/>
    </location>
</feature>
<dbReference type="SUPFAM" id="SSF54862">
    <property type="entry name" value="4Fe-4S ferredoxins"/>
    <property type="match status" value="1"/>
</dbReference>
<reference evidence="6" key="1">
    <citation type="submission" date="2016-06" db="EMBL/GenBank/DDBJ databases">
        <title>Draft genome sequence of Desulfoplanes formicivorans strain Pf12B.</title>
        <authorList>
            <person name="Watanabe M."/>
            <person name="Kojima H."/>
            <person name="Fukui M."/>
        </authorList>
    </citation>
    <scope>NUCLEOTIDE SEQUENCE [LARGE SCALE GENOMIC DNA]</scope>
    <source>
        <strain evidence="6">Pf12B</strain>
    </source>
</reference>
<dbReference type="Gene3D" id="3.30.70.3270">
    <property type="match status" value="1"/>
</dbReference>
<keyword evidence="3" id="KW-0411">Iron-sulfur</keyword>